<keyword evidence="1" id="KW-0472">Membrane</keyword>
<gene>
    <name evidence="2" type="ORF">BK749_02655</name>
</gene>
<dbReference type="Proteomes" id="UP000194911">
    <property type="component" value="Unassembled WGS sequence"/>
</dbReference>
<dbReference type="RefSeq" id="WP_000633417.1">
    <property type="nucleotide sequence ID" value="NZ_NFDQ01000014.1"/>
</dbReference>
<feature type="transmembrane region" description="Helical" evidence="1">
    <location>
        <begin position="6"/>
        <end position="30"/>
    </location>
</feature>
<name>A0A243D1G9_BACTU</name>
<evidence type="ECO:0000256" key="1">
    <source>
        <dbReference type="SAM" id="Phobius"/>
    </source>
</evidence>
<dbReference type="EMBL" id="NFDQ01000014">
    <property type="protein sequence ID" value="OTY79739.1"/>
    <property type="molecule type" value="Genomic_DNA"/>
</dbReference>
<feature type="transmembrane region" description="Helical" evidence="1">
    <location>
        <begin position="76"/>
        <end position="95"/>
    </location>
</feature>
<dbReference type="AlphaFoldDB" id="A0A243D1G9"/>
<keyword evidence="1" id="KW-0812">Transmembrane</keyword>
<evidence type="ECO:0000313" key="2">
    <source>
        <dbReference type="EMBL" id="OTY79739.1"/>
    </source>
</evidence>
<reference evidence="2 3" key="1">
    <citation type="submission" date="2016-10" db="EMBL/GenBank/DDBJ databases">
        <title>Comparative genomics of Bacillus thuringiensis reveals a path to pathogens against multiple invertebrate hosts.</title>
        <authorList>
            <person name="Zheng J."/>
            <person name="Gao Q."/>
            <person name="Liu H."/>
            <person name="Peng D."/>
            <person name="Ruan L."/>
            <person name="Sun M."/>
        </authorList>
    </citation>
    <scope>NUCLEOTIDE SEQUENCE [LARGE SCALE GENOMIC DNA]</scope>
    <source>
        <strain evidence="2">BGSC 4CE1</strain>
    </source>
</reference>
<organism evidence="2 3">
    <name type="scientific">Bacillus thuringiensis serovar vazensis</name>
    <dbReference type="NCBI Taxonomy" id="180867"/>
    <lineage>
        <taxon>Bacteria</taxon>
        <taxon>Bacillati</taxon>
        <taxon>Bacillota</taxon>
        <taxon>Bacilli</taxon>
        <taxon>Bacillales</taxon>
        <taxon>Bacillaceae</taxon>
        <taxon>Bacillus</taxon>
        <taxon>Bacillus cereus group</taxon>
    </lineage>
</organism>
<keyword evidence="1" id="KW-1133">Transmembrane helix</keyword>
<accession>A0A243D1G9</accession>
<evidence type="ECO:0000313" key="3">
    <source>
        <dbReference type="Proteomes" id="UP000194911"/>
    </source>
</evidence>
<feature type="transmembrane region" description="Helical" evidence="1">
    <location>
        <begin position="181"/>
        <end position="199"/>
    </location>
</feature>
<protein>
    <submittedName>
        <fullName evidence="2">Quaternary ammonium transporter</fullName>
    </submittedName>
</protein>
<feature type="transmembrane region" description="Helical" evidence="1">
    <location>
        <begin position="148"/>
        <end position="169"/>
    </location>
</feature>
<feature type="transmembrane region" description="Helical" evidence="1">
    <location>
        <begin position="51"/>
        <end position="70"/>
    </location>
</feature>
<dbReference type="Pfam" id="PF03596">
    <property type="entry name" value="Cad"/>
    <property type="match status" value="1"/>
</dbReference>
<comment type="caution">
    <text evidence="2">The sequence shown here is derived from an EMBL/GenBank/DDBJ whole genome shotgun (WGS) entry which is preliminary data.</text>
</comment>
<dbReference type="InterPro" id="IPR004676">
    <property type="entry name" value="Cd-R_transporter"/>
</dbReference>
<proteinExistence type="predicted"/>
<sequence length="209" mass="23273">MITTIISSVVAFATTNIDDIFILLVLFSQVRTEVLRKEDRAVREKAMRKKLYIAIGQYVGFSMIIFLSIVGSLSSFFIPVSWIGVLGFVPIYMGVKGLFSPRSNKSNKVIDKASSSLFKVAAITLANGADNISIYIPMFTSQSLEANIVTLIIFFCMIAIWCSISYTLLRAPILAKVLERNCHIIVPIVLIGLGMFILFRSNTIELLYL</sequence>
<feature type="transmembrane region" description="Helical" evidence="1">
    <location>
        <begin position="116"/>
        <end position="136"/>
    </location>
</feature>